<comment type="subcellular location">
    <subcellularLocation>
        <location evidence="1">Cell membrane</location>
        <topology evidence="1">Multi-pass membrane protein</topology>
    </subcellularLocation>
</comment>
<evidence type="ECO:0000256" key="4">
    <source>
        <dbReference type="ARBA" id="ARBA00022989"/>
    </source>
</evidence>
<dbReference type="InterPro" id="IPR052159">
    <property type="entry name" value="Competence_DNA_uptake"/>
</dbReference>
<feature type="transmembrane region" description="Helical" evidence="6">
    <location>
        <begin position="347"/>
        <end position="363"/>
    </location>
</feature>
<evidence type="ECO:0000256" key="1">
    <source>
        <dbReference type="ARBA" id="ARBA00004651"/>
    </source>
</evidence>
<feature type="transmembrane region" description="Helical" evidence="6">
    <location>
        <begin position="498"/>
        <end position="516"/>
    </location>
</feature>
<evidence type="ECO:0000256" key="6">
    <source>
        <dbReference type="SAM" id="Phobius"/>
    </source>
</evidence>
<dbReference type="InterPro" id="IPR004477">
    <property type="entry name" value="ComEC_N"/>
</dbReference>
<proteinExistence type="predicted"/>
<keyword evidence="10" id="KW-1185">Reference proteome</keyword>
<dbReference type="NCBIfam" id="TIGR00360">
    <property type="entry name" value="ComEC_N-term"/>
    <property type="match status" value="1"/>
</dbReference>
<feature type="transmembrane region" description="Helical" evidence="6">
    <location>
        <begin position="12"/>
        <end position="33"/>
    </location>
</feature>
<feature type="transmembrane region" description="Helical" evidence="6">
    <location>
        <begin position="398"/>
        <end position="424"/>
    </location>
</feature>
<keyword evidence="4 6" id="KW-1133">Transmembrane helix</keyword>
<feature type="transmembrane region" description="Helical" evidence="6">
    <location>
        <begin position="39"/>
        <end position="60"/>
    </location>
</feature>
<evidence type="ECO:0000259" key="8">
    <source>
        <dbReference type="Pfam" id="PF13567"/>
    </source>
</evidence>
<feature type="transmembrane region" description="Helical" evidence="6">
    <location>
        <begin position="430"/>
        <end position="455"/>
    </location>
</feature>
<comment type="caution">
    <text evidence="9">The sequence shown here is derived from an EMBL/GenBank/DDBJ whole genome shotgun (WGS) entry which is preliminary data.</text>
</comment>
<accession>A0ABV5CA10</accession>
<sequence length="701" mass="80694">MDNLKSDDIRLMAMPFVRFIIVLIAGISMGHWIQPRSGVYCAITIVMISSLVLFFICIWVTKLASYKDYLLFSILFYAFLFSLGWSRTWQQDPRIQRDHFSNRPSDALIGYIGDEPKVTAKTIRFPLQVSHQIKNGIVSNSSGRLLISIQRDTINDNTKKYAYGDQLLAVAEYDTIRSNFNPNEFNYQKYMIGQAVWHQSYLTEDLIKKVGEKQGKLLVRWSLDFREKMVAKFNSIFPDKDVQVIISTLVLGYRSELNRDLLNTFSVTGTIHVLSVSGLHVGIIFSVFSFLLLWKKKSKWMWIKAICLISLIWIYAFITGLSPSVLRASIMLSSGILALSIVRKSNIYNTIAFSAFVLLLYNPRFISDIGFQLSYLSVLGIVYFYPKFNSILRNKNSIIQTLWSYMSISLAAQLATFPLVTYYFHFFPLYFLPANLFILLPATIILYVGILVLLLPSSFAQYGLAWILENSIHLTKKVLTYFEELPYASLNLIWSKPWHFIILYTIILAVVFFVSYSRKKALYVVCIGMLLLVGDWSLLKMKELRTDEIIIYNAGQNTAIGIFSKEGAFLYTDFSDQEDASFQYSVKPNFSAFGKEAEFIGIADTLARDELLIINRFIQIRNKSLFLYDGNVDVQGTIDVDILYLKNNSLASLSEIYSKIHFEKVVLDATNAWWYIREITEETEKMNLPMYVLKNNNAYVW</sequence>
<feature type="domain" description="DUF4131" evidence="8">
    <location>
        <begin position="45"/>
        <end position="203"/>
    </location>
</feature>
<organism evidence="9 10">
    <name type="scientific">Albibacterium profundi</name>
    <dbReference type="NCBI Taxonomy" id="3134906"/>
    <lineage>
        <taxon>Bacteria</taxon>
        <taxon>Pseudomonadati</taxon>
        <taxon>Bacteroidota</taxon>
        <taxon>Sphingobacteriia</taxon>
        <taxon>Sphingobacteriales</taxon>
        <taxon>Sphingobacteriaceae</taxon>
        <taxon>Albibacterium</taxon>
    </lineage>
</organism>
<dbReference type="PANTHER" id="PTHR30619:SF1">
    <property type="entry name" value="RECOMBINATION PROTEIN 2"/>
    <property type="match status" value="1"/>
</dbReference>
<keyword evidence="2" id="KW-1003">Cell membrane</keyword>
<evidence type="ECO:0000256" key="2">
    <source>
        <dbReference type="ARBA" id="ARBA00022475"/>
    </source>
</evidence>
<dbReference type="RefSeq" id="WP_375555961.1">
    <property type="nucleotide sequence ID" value="NZ_JBBVGT010000001.1"/>
</dbReference>
<dbReference type="Proteomes" id="UP001580928">
    <property type="component" value="Unassembled WGS sequence"/>
</dbReference>
<keyword evidence="3 6" id="KW-0812">Transmembrane</keyword>
<evidence type="ECO:0000256" key="3">
    <source>
        <dbReference type="ARBA" id="ARBA00022692"/>
    </source>
</evidence>
<feature type="transmembrane region" description="Helical" evidence="6">
    <location>
        <begin position="522"/>
        <end position="539"/>
    </location>
</feature>
<dbReference type="InterPro" id="IPR025405">
    <property type="entry name" value="DUF4131"/>
</dbReference>
<evidence type="ECO:0000259" key="7">
    <source>
        <dbReference type="Pfam" id="PF03772"/>
    </source>
</evidence>
<protein>
    <submittedName>
        <fullName evidence="9">ComEC/Rec2 family competence protein</fullName>
    </submittedName>
</protein>
<evidence type="ECO:0000313" key="9">
    <source>
        <dbReference type="EMBL" id="MFB5944379.1"/>
    </source>
</evidence>
<dbReference type="Pfam" id="PF03772">
    <property type="entry name" value="Competence"/>
    <property type="match status" value="1"/>
</dbReference>
<feature type="transmembrane region" description="Helical" evidence="6">
    <location>
        <begin position="301"/>
        <end position="318"/>
    </location>
</feature>
<dbReference type="Pfam" id="PF13567">
    <property type="entry name" value="DUF4131"/>
    <property type="match status" value="1"/>
</dbReference>
<feature type="domain" description="ComEC/Rec2-related protein" evidence="7">
    <location>
        <begin position="249"/>
        <end position="513"/>
    </location>
</feature>
<gene>
    <name evidence="9" type="ORF">WKR92_00895</name>
</gene>
<feature type="transmembrane region" description="Helical" evidence="6">
    <location>
        <begin position="369"/>
        <end position="386"/>
    </location>
</feature>
<dbReference type="PANTHER" id="PTHR30619">
    <property type="entry name" value="DNA INTERNALIZATION/COMPETENCE PROTEIN COMEC/REC2"/>
    <property type="match status" value="1"/>
</dbReference>
<keyword evidence="5 6" id="KW-0472">Membrane</keyword>
<dbReference type="EMBL" id="JBBVGT010000001">
    <property type="protein sequence ID" value="MFB5944379.1"/>
    <property type="molecule type" value="Genomic_DNA"/>
</dbReference>
<feature type="transmembrane region" description="Helical" evidence="6">
    <location>
        <begin position="69"/>
        <end position="86"/>
    </location>
</feature>
<name>A0ABV5CA10_9SPHI</name>
<feature type="transmembrane region" description="Helical" evidence="6">
    <location>
        <begin position="271"/>
        <end position="294"/>
    </location>
</feature>
<evidence type="ECO:0000313" key="10">
    <source>
        <dbReference type="Proteomes" id="UP001580928"/>
    </source>
</evidence>
<evidence type="ECO:0000256" key="5">
    <source>
        <dbReference type="ARBA" id="ARBA00023136"/>
    </source>
</evidence>
<reference evidence="9 10" key="1">
    <citation type="submission" date="2024-04" db="EMBL/GenBank/DDBJ databases">
        <title>Albibacterium profundi sp. nov., isolated from sediment of the Challenger Deep of Mariana Trench.</title>
        <authorList>
            <person name="Wang Y."/>
        </authorList>
    </citation>
    <scope>NUCLEOTIDE SEQUENCE [LARGE SCALE GENOMIC DNA]</scope>
    <source>
        <strain evidence="9 10">RHL897</strain>
    </source>
</reference>